<proteinExistence type="predicted"/>
<dbReference type="InterPro" id="IPR052348">
    <property type="entry name" value="Metallopeptidase_M50B"/>
</dbReference>
<accession>A0A399EYS0</accession>
<dbReference type="PANTHER" id="PTHR35864:SF1">
    <property type="entry name" value="ZINC METALLOPROTEASE YWHC-RELATED"/>
    <property type="match status" value="1"/>
</dbReference>
<evidence type="ECO:0000256" key="1">
    <source>
        <dbReference type="SAM" id="Phobius"/>
    </source>
</evidence>
<dbReference type="Proteomes" id="UP000265341">
    <property type="component" value="Unassembled WGS sequence"/>
</dbReference>
<name>A0A399EYS0_9DEIN</name>
<keyword evidence="1" id="KW-0812">Transmembrane</keyword>
<protein>
    <recommendedName>
        <fullName evidence="4">Peptidase family M50</fullName>
    </recommendedName>
</protein>
<evidence type="ECO:0000313" key="2">
    <source>
        <dbReference type="EMBL" id="RIH88536.1"/>
    </source>
</evidence>
<reference evidence="2 3" key="1">
    <citation type="submission" date="2018-08" db="EMBL/GenBank/DDBJ databases">
        <title>Meiothermus roseus NBRC 110900 genome sequencing project.</title>
        <authorList>
            <person name="Da Costa M.S."/>
            <person name="Albuquerque L."/>
            <person name="Raposo P."/>
            <person name="Froufe H.J.C."/>
            <person name="Barroso C.S."/>
            <person name="Egas C."/>
        </authorList>
    </citation>
    <scope>NUCLEOTIDE SEQUENCE [LARGE SCALE GENOMIC DNA]</scope>
    <source>
        <strain evidence="2 3">NBRC 110900</strain>
    </source>
</reference>
<sequence length="208" mass="22687">MFFFSLLATNPLAYLVAFAAAAFGLVMHNLFQAWLADRYKDSSPRRFGFLSVEPRVHLDIIGLVFLALIGFGFPRPVPYRLFGRKDAQVALMGPLGFFVAALLFGLLARLLLRVGDSMASIADGLDVASGLMLIHAAIYLFPVPPLDGAKVVYALGGSEARRFMDQLASYGPIGFFVIFLILNFTGVTTAVRLVLGSFLNSLFRLMGL</sequence>
<evidence type="ECO:0000313" key="3">
    <source>
        <dbReference type="Proteomes" id="UP000265341"/>
    </source>
</evidence>
<dbReference type="EMBL" id="QWLA01000009">
    <property type="protein sequence ID" value="RIH88536.1"/>
    <property type="molecule type" value="Genomic_DNA"/>
</dbReference>
<feature type="transmembrane region" description="Helical" evidence="1">
    <location>
        <begin position="12"/>
        <end position="35"/>
    </location>
</feature>
<comment type="caution">
    <text evidence="2">The sequence shown here is derived from an EMBL/GenBank/DDBJ whole genome shotgun (WGS) entry which is preliminary data.</text>
</comment>
<feature type="transmembrane region" description="Helical" evidence="1">
    <location>
        <begin position="56"/>
        <end position="73"/>
    </location>
</feature>
<keyword evidence="3" id="KW-1185">Reference proteome</keyword>
<keyword evidence="1" id="KW-1133">Transmembrane helix</keyword>
<dbReference type="RefSeq" id="WP_119276107.1">
    <property type="nucleotide sequence ID" value="NZ_QWLA01000009.1"/>
</dbReference>
<dbReference type="PANTHER" id="PTHR35864">
    <property type="entry name" value="ZINC METALLOPROTEASE MJ0611-RELATED"/>
    <property type="match status" value="1"/>
</dbReference>
<dbReference type="OrthoDB" id="31618at2"/>
<feature type="transmembrane region" description="Helical" evidence="1">
    <location>
        <begin position="173"/>
        <end position="195"/>
    </location>
</feature>
<gene>
    <name evidence="2" type="ORF">Mrose_00768</name>
</gene>
<organism evidence="2 3">
    <name type="scientific">Calidithermus roseus</name>
    <dbReference type="NCBI Taxonomy" id="1644118"/>
    <lineage>
        <taxon>Bacteria</taxon>
        <taxon>Thermotogati</taxon>
        <taxon>Deinococcota</taxon>
        <taxon>Deinococci</taxon>
        <taxon>Thermales</taxon>
        <taxon>Thermaceae</taxon>
        <taxon>Calidithermus</taxon>
    </lineage>
</organism>
<feature type="transmembrane region" description="Helical" evidence="1">
    <location>
        <begin position="93"/>
        <end position="112"/>
    </location>
</feature>
<dbReference type="AlphaFoldDB" id="A0A399EYS0"/>
<evidence type="ECO:0008006" key="4">
    <source>
        <dbReference type="Google" id="ProtNLM"/>
    </source>
</evidence>
<keyword evidence="1" id="KW-0472">Membrane</keyword>